<name>A0ABS8ZPA6_9PSEU</name>
<dbReference type="InterPro" id="IPR037883">
    <property type="entry name" value="Knr4/Smi1-like_sf"/>
</dbReference>
<reference evidence="2 3" key="1">
    <citation type="submission" date="2021-12" db="EMBL/GenBank/DDBJ databases">
        <title>Genome sequence of Kibdelosporangium philippinense ATCC 49844.</title>
        <authorList>
            <person name="Fedorov E.A."/>
            <person name="Omeragic M."/>
            <person name="Shalygina K.F."/>
            <person name="Maclea K.S."/>
        </authorList>
    </citation>
    <scope>NUCLEOTIDE SEQUENCE [LARGE SCALE GENOMIC DNA]</scope>
    <source>
        <strain evidence="2 3">ATCC 49844</strain>
    </source>
</reference>
<gene>
    <name evidence="2" type="ORF">LWC34_43300</name>
</gene>
<dbReference type="RefSeq" id="WP_233731123.1">
    <property type="nucleotide sequence ID" value="NZ_JAJVCN010000004.1"/>
</dbReference>
<sequence>MRCCAPTVRYGQLRDRRSPFPRTSGIKLPQRYVDLLYVRNGGTPVRPRCPTNFETSWAPDHFEISAILGIGGSPGLENSAYMIAEWEYPDIGLVICSTPSGGHDTVMLDRSGAVVYIDEDRVPRQAARSIEEFVAMLY</sequence>
<comment type="caution">
    <text evidence="2">The sequence shown here is derived from an EMBL/GenBank/DDBJ whole genome shotgun (WGS) entry which is preliminary data.</text>
</comment>
<protein>
    <submittedName>
        <fullName evidence="2">SMI1/KNR4 family protein</fullName>
    </submittedName>
</protein>
<dbReference type="SUPFAM" id="SSF160631">
    <property type="entry name" value="SMI1/KNR4-like"/>
    <property type="match status" value="1"/>
</dbReference>
<evidence type="ECO:0000259" key="1">
    <source>
        <dbReference type="Pfam" id="PF09346"/>
    </source>
</evidence>
<evidence type="ECO:0000313" key="2">
    <source>
        <dbReference type="EMBL" id="MCE7009591.1"/>
    </source>
</evidence>
<organism evidence="2 3">
    <name type="scientific">Kibdelosporangium philippinense</name>
    <dbReference type="NCBI Taxonomy" id="211113"/>
    <lineage>
        <taxon>Bacteria</taxon>
        <taxon>Bacillati</taxon>
        <taxon>Actinomycetota</taxon>
        <taxon>Actinomycetes</taxon>
        <taxon>Pseudonocardiales</taxon>
        <taxon>Pseudonocardiaceae</taxon>
        <taxon>Kibdelosporangium</taxon>
    </lineage>
</organism>
<dbReference type="Gene3D" id="3.40.1580.10">
    <property type="entry name" value="SMI1/KNR4-like"/>
    <property type="match status" value="1"/>
</dbReference>
<dbReference type="Proteomes" id="UP001521150">
    <property type="component" value="Unassembled WGS sequence"/>
</dbReference>
<accession>A0ABS8ZPA6</accession>
<keyword evidence="3" id="KW-1185">Reference proteome</keyword>
<dbReference type="InterPro" id="IPR018958">
    <property type="entry name" value="Knr4/Smi1-like_dom"/>
</dbReference>
<dbReference type="Pfam" id="PF09346">
    <property type="entry name" value="SMI1_KNR4"/>
    <property type="match status" value="1"/>
</dbReference>
<dbReference type="EMBL" id="JAJVCN010000004">
    <property type="protein sequence ID" value="MCE7009591.1"/>
    <property type="molecule type" value="Genomic_DNA"/>
</dbReference>
<evidence type="ECO:0000313" key="3">
    <source>
        <dbReference type="Proteomes" id="UP001521150"/>
    </source>
</evidence>
<feature type="domain" description="Knr4/Smi1-like" evidence="1">
    <location>
        <begin position="25"/>
        <end position="135"/>
    </location>
</feature>
<proteinExistence type="predicted"/>